<dbReference type="RefSeq" id="WP_011898183.1">
    <property type="nucleotide sequence ID" value="NC_009343.1"/>
</dbReference>
<organism evidence="1">
    <name type="scientific">Corynebacterium glutamicum (strain R)</name>
    <dbReference type="NCBI Taxonomy" id="340322"/>
    <lineage>
        <taxon>Bacteria</taxon>
        <taxon>Bacillati</taxon>
        <taxon>Actinomycetota</taxon>
        <taxon>Actinomycetes</taxon>
        <taxon>Mycobacteriales</taxon>
        <taxon>Corynebacteriaceae</taxon>
        <taxon>Corynebacterium</taxon>
    </lineage>
</organism>
<dbReference type="AlphaFoldDB" id="A0AB72VER7"/>
<proteinExistence type="predicted"/>
<dbReference type="InterPro" id="IPR010064">
    <property type="entry name" value="HK97-gp10_tail"/>
</dbReference>
<evidence type="ECO:0000313" key="1">
    <source>
        <dbReference type="EMBL" id="BAF56028.1"/>
    </source>
</evidence>
<reference evidence="1" key="1">
    <citation type="journal article" date="2007" name="Microbiology">
        <title>Comparative analysis of the Corynebacterium glutamicum group and complete genome sequence of strain R.</title>
        <authorList>
            <person name="Yukawa H."/>
            <person name="Omumasaba C.A."/>
            <person name="Nonaka H."/>
            <person name="Kos P."/>
            <person name="Okai N."/>
            <person name="Suzuki N."/>
            <person name="Suda M."/>
            <person name="Tsuge Y."/>
            <person name="Watanabe J."/>
            <person name="Ikeda Y."/>
            <person name="Vertes A.A."/>
            <person name="Inui M."/>
        </authorList>
    </citation>
    <scope>NUCLEOTIDE SEQUENCE</scope>
    <source>
        <strain evidence="1">R</strain>
        <plasmid evidence="1">pCGR1</plasmid>
    </source>
</reference>
<gene>
    <name evidence="1" type="ordered locus">cgR_p0015</name>
</gene>
<evidence type="ECO:0008006" key="2">
    <source>
        <dbReference type="Google" id="ProtNLM"/>
    </source>
</evidence>
<dbReference type="Pfam" id="PF04883">
    <property type="entry name" value="HK97-gp10_like"/>
    <property type="match status" value="1"/>
</dbReference>
<accession>A0AB72VER7</accession>
<name>A0AB72VER7_CORGB</name>
<dbReference type="EMBL" id="AP009045">
    <property type="protein sequence ID" value="BAF56028.1"/>
    <property type="molecule type" value="Genomic_DNA"/>
</dbReference>
<dbReference type="KEGG" id="cgt:cgR_p0015"/>
<dbReference type="Proteomes" id="UP000006698">
    <property type="component" value="Plasmid pCGR1"/>
</dbReference>
<sequence length="113" mass="12330">MADLDWRGLEVIKYLGQAKINAVRASAHFLRDEAIERTPVETGTLRNSAKVTDNGDGGAAVSYNTPYAARQHEEVGWQHPGGGQAKFLETAALDNQKQLQQIAAEQIRKSLGL</sequence>
<protein>
    <recommendedName>
        <fullName evidence="2">HK97 gp10 family phage protein</fullName>
    </recommendedName>
</protein>
<keyword evidence="1" id="KW-0614">Plasmid</keyword>
<geneLocation type="plasmid" evidence="1">
    <name>pCGR1</name>
</geneLocation>